<keyword evidence="2" id="KW-1185">Reference proteome</keyword>
<gene>
    <name evidence="1" type="ORF">V1477_019041</name>
</gene>
<organism evidence="1 2">
    <name type="scientific">Vespula maculifrons</name>
    <name type="common">Eastern yellow jacket</name>
    <name type="synonym">Wasp</name>
    <dbReference type="NCBI Taxonomy" id="7453"/>
    <lineage>
        <taxon>Eukaryota</taxon>
        <taxon>Metazoa</taxon>
        <taxon>Ecdysozoa</taxon>
        <taxon>Arthropoda</taxon>
        <taxon>Hexapoda</taxon>
        <taxon>Insecta</taxon>
        <taxon>Pterygota</taxon>
        <taxon>Neoptera</taxon>
        <taxon>Endopterygota</taxon>
        <taxon>Hymenoptera</taxon>
        <taxon>Apocrita</taxon>
        <taxon>Aculeata</taxon>
        <taxon>Vespoidea</taxon>
        <taxon>Vespidae</taxon>
        <taxon>Vespinae</taxon>
        <taxon>Vespula</taxon>
    </lineage>
</organism>
<evidence type="ECO:0000313" key="1">
    <source>
        <dbReference type="EMBL" id="KAL2723809.1"/>
    </source>
</evidence>
<dbReference type="AlphaFoldDB" id="A0ABD2AT58"/>
<comment type="caution">
    <text evidence="1">The sequence shown here is derived from an EMBL/GenBank/DDBJ whole genome shotgun (WGS) entry which is preliminary data.</text>
</comment>
<dbReference type="EMBL" id="JAYRBN010000113">
    <property type="protein sequence ID" value="KAL2723809.1"/>
    <property type="molecule type" value="Genomic_DNA"/>
</dbReference>
<proteinExistence type="predicted"/>
<evidence type="ECO:0008006" key="3">
    <source>
        <dbReference type="Google" id="ProtNLM"/>
    </source>
</evidence>
<sequence>MEKKRREKPKVVLDLSIFFHALESGTFFDIDHSYRMCFIVAVRTRSEEEARHQKLWLKKTTIGLSSYFRRFDRTLRKWLLVIL</sequence>
<dbReference type="Proteomes" id="UP001607303">
    <property type="component" value="Unassembled WGS sequence"/>
</dbReference>
<protein>
    <recommendedName>
        <fullName evidence="3">PIN domain-containing protein</fullName>
    </recommendedName>
</protein>
<reference evidence="1 2" key="1">
    <citation type="journal article" date="2024" name="Ann. Entomol. Soc. Am.">
        <title>Genomic analyses of the southern and eastern yellowjacket wasps (Hymenoptera: Vespidae) reveal evolutionary signatures of social life.</title>
        <authorList>
            <person name="Catto M.A."/>
            <person name="Caine P.B."/>
            <person name="Orr S.E."/>
            <person name="Hunt B.G."/>
            <person name="Goodisman M.A.D."/>
        </authorList>
    </citation>
    <scope>NUCLEOTIDE SEQUENCE [LARGE SCALE GENOMIC DNA]</scope>
    <source>
        <strain evidence="1">232</strain>
        <tissue evidence="1">Head and thorax</tissue>
    </source>
</reference>
<name>A0ABD2AT58_VESMC</name>
<evidence type="ECO:0000313" key="2">
    <source>
        <dbReference type="Proteomes" id="UP001607303"/>
    </source>
</evidence>
<accession>A0ABD2AT58</accession>